<reference evidence="1 2" key="1">
    <citation type="submission" date="2017-03" db="EMBL/GenBank/DDBJ databases">
        <authorList>
            <person name="Hulin M.T."/>
        </authorList>
    </citation>
    <scope>NUCLEOTIDE SEQUENCE [LARGE SCALE GENOMIC DNA]</scope>
    <source>
        <strain evidence="1 2">5264</strain>
    </source>
</reference>
<evidence type="ECO:0000313" key="2">
    <source>
        <dbReference type="Proteomes" id="UP000237295"/>
    </source>
</evidence>
<protein>
    <submittedName>
        <fullName evidence="1">Uncharacterized protein</fullName>
    </submittedName>
</protein>
<dbReference type="AlphaFoldDB" id="A0AAE5SB85"/>
<dbReference type="Pfam" id="PF26207">
    <property type="entry name" value="Phage_phiTE_015"/>
    <property type="match status" value="1"/>
</dbReference>
<accession>A0AAE5SB85</accession>
<sequence length="93" mass="10260">MSNDKKRGELLAAFEAHKSRIAAAMIGGGEGARVRQVLERVSLYDFEAGWQASREGLVIELPEHYQYDNPGEAFHAIKDCREAIEAAGVKVTQ</sequence>
<proteinExistence type="predicted"/>
<dbReference type="Proteomes" id="UP000237295">
    <property type="component" value="Unassembled WGS sequence"/>
</dbReference>
<organism evidence="1 2">
    <name type="scientific">Pseudomonas syringae pv. syringae</name>
    <dbReference type="NCBI Taxonomy" id="321"/>
    <lineage>
        <taxon>Bacteria</taxon>
        <taxon>Pseudomonadati</taxon>
        <taxon>Pseudomonadota</taxon>
        <taxon>Gammaproteobacteria</taxon>
        <taxon>Pseudomonadales</taxon>
        <taxon>Pseudomonadaceae</taxon>
        <taxon>Pseudomonas</taxon>
        <taxon>Pseudomonas syringae</taxon>
    </lineage>
</organism>
<gene>
    <name evidence="1" type="ORF">CXB42_05105</name>
</gene>
<evidence type="ECO:0000313" key="1">
    <source>
        <dbReference type="EMBL" id="POQ05520.1"/>
    </source>
</evidence>
<dbReference type="InterPro" id="IPR058601">
    <property type="entry name" value="Phage_phiTE_015-like"/>
</dbReference>
<name>A0AAE5SB85_PSESY</name>
<dbReference type="RefSeq" id="WP_103693245.1">
    <property type="nucleotide sequence ID" value="NZ_NBAQ01000002.1"/>
</dbReference>
<dbReference type="EMBL" id="NBAQ01000002">
    <property type="protein sequence ID" value="POQ05520.1"/>
    <property type="molecule type" value="Genomic_DNA"/>
</dbReference>
<comment type="caution">
    <text evidence="1">The sequence shown here is derived from an EMBL/GenBank/DDBJ whole genome shotgun (WGS) entry which is preliminary data.</text>
</comment>